<protein>
    <recommendedName>
        <fullName evidence="3">DUF4393 domain-containing protein</fullName>
    </recommendedName>
</protein>
<proteinExistence type="predicted"/>
<evidence type="ECO:0000313" key="1">
    <source>
        <dbReference type="EMBL" id="NHM05459.1"/>
    </source>
</evidence>
<name>A0ABX0IHV2_9FLAO</name>
<accession>A0ABX0IHV2</accession>
<dbReference type="RefSeq" id="WP_166237476.1">
    <property type="nucleotide sequence ID" value="NZ_JAAJBV010000011.1"/>
</dbReference>
<dbReference type="Proteomes" id="UP000761423">
    <property type="component" value="Unassembled WGS sequence"/>
</dbReference>
<comment type="caution">
    <text evidence="1">The sequence shown here is derived from an EMBL/GenBank/DDBJ whole genome shotgun (WGS) entry which is preliminary data.</text>
</comment>
<gene>
    <name evidence="1" type="ORF">G4L40_12165</name>
</gene>
<sequence length="225" mass="26866">MKEQIQEIFKSKDLKEISIELVEKVLDDQITEEIVKELPILKSIVAVKNVYNSYTDRIFIKKAMNVLLELGDLNEDEKNTLLDDLDDEDESSVEKILMAIDKLENIKKCKVFGRLCKLKAKGEFYSDHFLRLTNLIQTAYIDDLLLIKEFRLNERKEIFEEEYYPLINLGLIFQERSEQTPIERNHQYEEYDPEFKGGEIKFYYRLTDIGEFLYNYYNQLFPENL</sequence>
<evidence type="ECO:0000313" key="2">
    <source>
        <dbReference type="Proteomes" id="UP000761423"/>
    </source>
</evidence>
<keyword evidence="2" id="KW-1185">Reference proteome</keyword>
<reference evidence="1 2" key="1">
    <citation type="submission" date="2020-02" db="EMBL/GenBank/DDBJ databases">
        <authorList>
            <person name="Chen W.-M."/>
        </authorList>
    </citation>
    <scope>NUCLEOTIDE SEQUENCE [LARGE SCALE GENOMIC DNA]</scope>
    <source>
        <strain evidence="1 2">TWA-26</strain>
    </source>
</reference>
<organism evidence="1 2">
    <name type="scientific">Flavobacterium celericrescens</name>
    <dbReference type="NCBI Taxonomy" id="2709780"/>
    <lineage>
        <taxon>Bacteria</taxon>
        <taxon>Pseudomonadati</taxon>
        <taxon>Bacteroidota</taxon>
        <taxon>Flavobacteriia</taxon>
        <taxon>Flavobacteriales</taxon>
        <taxon>Flavobacteriaceae</taxon>
        <taxon>Flavobacterium</taxon>
    </lineage>
</organism>
<dbReference type="EMBL" id="JAAJBV010000011">
    <property type="protein sequence ID" value="NHM05459.1"/>
    <property type="molecule type" value="Genomic_DNA"/>
</dbReference>
<evidence type="ECO:0008006" key="3">
    <source>
        <dbReference type="Google" id="ProtNLM"/>
    </source>
</evidence>